<dbReference type="GO" id="GO:0016020">
    <property type="term" value="C:membrane"/>
    <property type="evidence" value="ECO:0007669"/>
    <property type="project" value="UniProtKB-SubCell"/>
</dbReference>
<dbReference type="PANTHER" id="PTHR48022">
    <property type="entry name" value="PLASTIDIC GLUCOSE TRANSPORTER 4"/>
    <property type="match status" value="1"/>
</dbReference>
<dbReference type="PRINTS" id="PR00171">
    <property type="entry name" value="SUGRTRNSPORT"/>
</dbReference>
<dbReference type="GO" id="GO:0005351">
    <property type="term" value="F:carbohydrate:proton symporter activity"/>
    <property type="evidence" value="ECO:0007669"/>
    <property type="project" value="TreeGrafter"/>
</dbReference>
<dbReference type="InterPro" id="IPR050360">
    <property type="entry name" value="MFS_Sugar_Transporters"/>
</dbReference>
<organism evidence="10 11">
    <name type="scientific">Diplogelasinospora grovesii</name>
    <dbReference type="NCBI Taxonomy" id="303347"/>
    <lineage>
        <taxon>Eukaryota</taxon>
        <taxon>Fungi</taxon>
        <taxon>Dikarya</taxon>
        <taxon>Ascomycota</taxon>
        <taxon>Pezizomycotina</taxon>
        <taxon>Sordariomycetes</taxon>
        <taxon>Sordariomycetidae</taxon>
        <taxon>Sordariales</taxon>
        <taxon>Diplogelasinosporaceae</taxon>
        <taxon>Diplogelasinospora</taxon>
    </lineage>
</organism>
<keyword evidence="4 8" id="KW-0812">Transmembrane</keyword>
<dbReference type="EMBL" id="MU853762">
    <property type="protein sequence ID" value="KAK3943949.1"/>
    <property type="molecule type" value="Genomic_DNA"/>
</dbReference>
<dbReference type="FunFam" id="1.20.1250.20:FF:000078">
    <property type="entry name" value="MFS maltose transporter, putative"/>
    <property type="match status" value="1"/>
</dbReference>
<dbReference type="InterPro" id="IPR003663">
    <property type="entry name" value="Sugar/inositol_transpt"/>
</dbReference>
<feature type="transmembrane region" description="Helical" evidence="8">
    <location>
        <begin position="39"/>
        <end position="59"/>
    </location>
</feature>
<feature type="transmembrane region" description="Helical" evidence="8">
    <location>
        <begin position="146"/>
        <end position="167"/>
    </location>
</feature>
<evidence type="ECO:0000256" key="5">
    <source>
        <dbReference type="ARBA" id="ARBA00022989"/>
    </source>
</evidence>
<feature type="transmembrane region" description="Helical" evidence="8">
    <location>
        <begin position="335"/>
        <end position="355"/>
    </location>
</feature>
<feature type="transmembrane region" description="Helical" evidence="8">
    <location>
        <begin position="430"/>
        <end position="451"/>
    </location>
</feature>
<evidence type="ECO:0000256" key="2">
    <source>
        <dbReference type="ARBA" id="ARBA00010992"/>
    </source>
</evidence>
<evidence type="ECO:0000256" key="8">
    <source>
        <dbReference type="SAM" id="Phobius"/>
    </source>
</evidence>
<sequence length="528" mass="58143">MDTKLSAEATAKRDDSSNAALHEAIQLEHNLTFWQALKLYPAAIGWSAFVSMGVIMLAFDPQLLGNLYATPQFQGDFGYEYEGNYIISAPWQTGLSMGNPVGQVVGALLAGYPMEMFGRKRTFGVCVALTGALIFIQFFARSLQVLLVGELIGGLVLGCYAVIAPAYSSEVCPMAIRGILTSYVNLCFVIGQLLGNGVCAGTSQLNDHWAYSIPFALQWFWCLIILPGLFWVPESPWWLVRKGRLEDAENVLRRLASGKVNIAATLAVIVETDRLEQELEMGSTYWDCFRGANLRRTEISVGVYCTQVLSGIYLINYGTYFFQLAGLPTDQAFDMGIGFLAVGFLGTVISWFLIVRFGRRTIFNSGLFCLVVMQLIIGILDCIPGRPSGVIWAESSLMLIWNFFYDLSIGPVCFVIISEASATRVRSKSIAVATAAQAVLGIAMTVAIPYMINPDQADMQGKLGFFFGGLAALCFVWAYFRVPETKGRTYEELDILFERKVPTRQFKDYAIEGANSPAGCEHHAVPYA</sequence>
<keyword evidence="6 8" id="KW-0472">Membrane</keyword>
<comment type="similarity">
    <text evidence="2 7">Belongs to the major facilitator superfamily. Sugar transporter (TC 2.A.1.1) family.</text>
</comment>
<keyword evidence="11" id="KW-1185">Reference proteome</keyword>
<dbReference type="InterPro" id="IPR036259">
    <property type="entry name" value="MFS_trans_sf"/>
</dbReference>
<dbReference type="NCBIfam" id="TIGR00879">
    <property type="entry name" value="SP"/>
    <property type="match status" value="1"/>
</dbReference>
<evidence type="ECO:0000313" key="11">
    <source>
        <dbReference type="Proteomes" id="UP001303473"/>
    </source>
</evidence>
<feature type="transmembrane region" description="Helical" evidence="8">
    <location>
        <begin position="362"/>
        <end position="380"/>
    </location>
</feature>
<dbReference type="Pfam" id="PF00083">
    <property type="entry name" value="Sugar_tr"/>
    <property type="match status" value="1"/>
</dbReference>
<dbReference type="InterPro" id="IPR020846">
    <property type="entry name" value="MFS_dom"/>
</dbReference>
<dbReference type="AlphaFoldDB" id="A0AAN6NF40"/>
<evidence type="ECO:0000256" key="6">
    <source>
        <dbReference type="ARBA" id="ARBA00023136"/>
    </source>
</evidence>
<dbReference type="PROSITE" id="PS50850">
    <property type="entry name" value="MFS"/>
    <property type="match status" value="1"/>
</dbReference>
<feature type="transmembrane region" description="Helical" evidence="8">
    <location>
        <begin position="463"/>
        <end position="480"/>
    </location>
</feature>
<name>A0AAN6NF40_9PEZI</name>
<evidence type="ECO:0000256" key="3">
    <source>
        <dbReference type="ARBA" id="ARBA00022448"/>
    </source>
</evidence>
<protein>
    <submittedName>
        <fullName evidence="10">Maltose permease</fullName>
    </submittedName>
</protein>
<keyword evidence="3 7" id="KW-0813">Transport</keyword>
<gene>
    <name evidence="10" type="ORF">QBC46DRAFT_375829</name>
</gene>
<feature type="transmembrane region" description="Helical" evidence="8">
    <location>
        <begin position="301"/>
        <end position="323"/>
    </location>
</feature>
<proteinExistence type="inferred from homology"/>
<feature type="transmembrane region" description="Helical" evidence="8">
    <location>
        <begin position="179"/>
        <end position="203"/>
    </location>
</feature>
<dbReference type="InterPro" id="IPR005828">
    <property type="entry name" value="MFS_sugar_transport-like"/>
</dbReference>
<evidence type="ECO:0000256" key="7">
    <source>
        <dbReference type="RuleBase" id="RU003346"/>
    </source>
</evidence>
<evidence type="ECO:0000256" key="4">
    <source>
        <dbReference type="ARBA" id="ARBA00022692"/>
    </source>
</evidence>
<comment type="caution">
    <text evidence="10">The sequence shown here is derived from an EMBL/GenBank/DDBJ whole genome shotgun (WGS) entry which is preliminary data.</text>
</comment>
<dbReference type="Gene3D" id="1.20.1250.20">
    <property type="entry name" value="MFS general substrate transporter like domains"/>
    <property type="match status" value="1"/>
</dbReference>
<dbReference type="PANTHER" id="PTHR48022:SF83">
    <property type="entry name" value="MAJOR FACILITATOR SUPERFAMILY (MFS) PROFILE DOMAIN-CONTAINING PROTEIN"/>
    <property type="match status" value="1"/>
</dbReference>
<feature type="domain" description="Major facilitator superfamily (MFS) profile" evidence="9">
    <location>
        <begin position="46"/>
        <end position="486"/>
    </location>
</feature>
<comment type="subcellular location">
    <subcellularLocation>
        <location evidence="1">Membrane</location>
        <topology evidence="1">Multi-pass membrane protein</topology>
    </subcellularLocation>
</comment>
<keyword evidence="5 8" id="KW-1133">Transmembrane helix</keyword>
<reference evidence="11" key="1">
    <citation type="journal article" date="2023" name="Mol. Phylogenet. Evol.">
        <title>Genome-scale phylogeny and comparative genomics of the fungal order Sordariales.</title>
        <authorList>
            <person name="Hensen N."/>
            <person name="Bonometti L."/>
            <person name="Westerberg I."/>
            <person name="Brannstrom I.O."/>
            <person name="Guillou S."/>
            <person name="Cros-Aarteil S."/>
            <person name="Calhoun S."/>
            <person name="Haridas S."/>
            <person name="Kuo A."/>
            <person name="Mondo S."/>
            <person name="Pangilinan J."/>
            <person name="Riley R."/>
            <person name="LaButti K."/>
            <person name="Andreopoulos B."/>
            <person name="Lipzen A."/>
            <person name="Chen C."/>
            <person name="Yan M."/>
            <person name="Daum C."/>
            <person name="Ng V."/>
            <person name="Clum A."/>
            <person name="Steindorff A."/>
            <person name="Ohm R.A."/>
            <person name="Martin F."/>
            <person name="Silar P."/>
            <person name="Natvig D.O."/>
            <person name="Lalanne C."/>
            <person name="Gautier V."/>
            <person name="Ament-Velasquez S.L."/>
            <person name="Kruys A."/>
            <person name="Hutchinson M.I."/>
            <person name="Powell A.J."/>
            <person name="Barry K."/>
            <person name="Miller A.N."/>
            <person name="Grigoriev I.V."/>
            <person name="Debuchy R."/>
            <person name="Gladieux P."/>
            <person name="Hiltunen Thoren M."/>
            <person name="Johannesson H."/>
        </authorList>
    </citation>
    <scope>NUCLEOTIDE SEQUENCE [LARGE SCALE GENOMIC DNA]</scope>
    <source>
        <strain evidence="11">CBS 340.73</strain>
    </source>
</reference>
<feature type="transmembrane region" description="Helical" evidence="8">
    <location>
        <begin position="122"/>
        <end position="140"/>
    </location>
</feature>
<dbReference type="Proteomes" id="UP001303473">
    <property type="component" value="Unassembled WGS sequence"/>
</dbReference>
<evidence type="ECO:0000256" key="1">
    <source>
        <dbReference type="ARBA" id="ARBA00004141"/>
    </source>
</evidence>
<evidence type="ECO:0000259" key="9">
    <source>
        <dbReference type="PROSITE" id="PS50850"/>
    </source>
</evidence>
<accession>A0AAN6NF40</accession>
<feature type="transmembrane region" description="Helical" evidence="8">
    <location>
        <begin position="209"/>
        <end position="232"/>
    </location>
</feature>
<evidence type="ECO:0000313" key="10">
    <source>
        <dbReference type="EMBL" id="KAK3943949.1"/>
    </source>
</evidence>
<feature type="transmembrane region" description="Helical" evidence="8">
    <location>
        <begin position="400"/>
        <end position="418"/>
    </location>
</feature>
<dbReference type="SUPFAM" id="SSF103473">
    <property type="entry name" value="MFS general substrate transporter"/>
    <property type="match status" value="1"/>
</dbReference>